<protein>
    <recommendedName>
        <fullName evidence="4">Purine and uridine phosphorylase</fullName>
    </recommendedName>
</protein>
<dbReference type="InterPro" id="IPR053137">
    <property type="entry name" value="NLR-like"/>
</dbReference>
<feature type="region of interest" description="Disordered" evidence="1">
    <location>
        <begin position="343"/>
        <end position="365"/>
    </location>
</feature>
<reference evidence="2" key="1">
    <citation type="submission" date="2021-03" db="EMBL/GenBank/DDBJ databases">
        <authorList>
            <person name="Tagirdzhanova G."/>
        </authorList>
    </citation>
    <scope>NUCLEOTIDE SEQUENCE</scope>
</reference>
<dbReference type="PANTHER" id="PTHR46082">
    <property type="entry name" value="ATP/GTP-BINDING PROTEIN-RELATED"/>
    <property type="match status" value="1"/>
</dbReference>
<name>A0A8H3EJL8_9LECA</name>
<dbReference type="Proteomes" id="UP000664534">
    <property type="component" value="Unassembled WGS sequence"/>
</dbReference>
<dbReference type="InterPro" id="IPR035994">
    <property type="entry name" value="Nucleoside_phosphorylase_sf"/>
</dbReference>
<dbReference type="Gene3D" id="3.40.50.1580">
    <property type="entry name" value="Nucleoside phosphorylase domain"/>
    <property type="match status" value="1"/>
</dbReference>
<comment type="caution">
    <text evidence="2">The sequence shown here is derived from an EMBL/GenBank/DDBJ whole genome shotgun (WGS) entry which is preliminary data.</text>
</comment>
<dbReference type="OrthoDB" id="1577640at2759"/>
<evidence type="ECO:0000313" key="2">
    <source>
        <dbReference type="EMBL" id="CAF9905713.1"/>
    </source>
</evidence>
<evidence type="ECO:0000256" key="1">
    <source>
        <dbReference type="SAM" id="MobiDB-lite"/>
    </source>
</evidence>
<feature type="compositionally biased region" description="Polar residues" evidence="1">
    <location>
        <begin position="346"/>
        <end position="365"/>
    </location>
</feature>
<evidence type="ECO:0008006" key="4">
    <source>
        <dbReference type="Google" id="ProtNLM"/>
    </source>
</evidence>
<dbReference type="EMBL" id="CAJPDT010000002">
    <property type="protein sequence ID" value="CAF9905713.1"/>
    <property type="molecule type" value="Genomic_DNA"/>
</dbReference>
<dbReference type="PANTHER" id="PTHR46082:SF11">
    <property type="entry name" value="AAA+ ATPASE DOMAIN-CONTAINING PROTEIN-RELATED"/>
    <property type="match status" value="1"/>
</dbReference>
<dbReference type="AlphaFoldDB" id="A0A8H3EJL8"/>
<sequence length="365" mass="39795">MSTRKRLRPEDYTVGGLCALARTEQVAAIKMLDEQHQELPKPARDFNTYTYGSIGGHNTVIVCLPLGHPGTTSASRMADLLPTSFPNMRLYLFVGVGGGIPRNPPDTDASRDIHLGDVVVGVDETPGVAGVDQYDFIRDQGGGARELLGRLDKPNLELLTALGKLFSNYEMGDSNPQVHLAKLKGLRSDFSRPSPGGDKLYRSSYEHVLGKPNCDHCSTEELVVRNERQPPKPKLTEQETAIPVFHQGQILSGNSVIKDASRRDELSQEFPNARCFETEAAGVVDQTHCLVIRGVAHYADSHKNQKWQPYAAGTAAAFARELLLTVQISVVANLGAIIPAARQATDPPSSGQLSQVRRTLSHQWG</sequence>
<dbReference type="GO" id="GO:0009116">
    <property type="term" value="P:nucleoside metabolic process"/>
    <property type="evidence" value="ECO:0007669"/>
    <property type="project" value="InterPro"/>
</dbReference>
<organism evidence="2 3">
    <name type="scientific">Imshaugia aleurites</name>
    <dbReference type="NCBI Taxonomy" id="172621"/>
    <lineage>
        <taxon>Eukaryota</taxon>
        <taxon>Fungi</taxon>
        <taxon>Dikarya</taxon>
        <taxon>Ascomycota</taxon>
        <taxon>Pezizomycotina</taxon>
        <taxon>Lecanoromycetes</taxon>
        <taxon>OSLEUM clade</taxon>
        <taxon>Lecanoromycetidae</taxon>
        <taxon>Lecanorales</taxon>
        <taxon>Lecanorineae</taxon>
        <taxon>Parmeliaceae</taxon>
        <taxon>Imshaugia</taxon>
    </lineage>
</organism>
<gene>
    <name evidence="2" type="ORF">IMSHALPRED_003942</name>
</gene>
<keyword evidence="3" id="KW-1185">Reference proteome</keyword>
<dbReference type="GO" id="GO:0003824">
    <property type="term" value="F:catalytic activity"/>
    <property type="evidence" value="ECO:0007669"/>
    <property type="project" value="InterPro"/>
</dbReference>
<accession>A0A8H3EJL8</accession>
<proteinExistence type="predicted"/>
<dbReference type="SUPFAM" id="SSF53167">
    <property type="entry name" value="Purine and uridine phosphorylases"/>
    <property type="match status" value="1"/>
</dbReference>
<evidence type="ECO:0000313" key="3">
    <source>
        <dbReference type="Proteomes" id="UP000664534"/>
    </source>
</evidence>